<dbReference type="EMBL" id="JAGQHR010000473">
    <property type="protein sequence ID" value="MCA9728775.1"/>
    <property type="molecule type" value="Genomic_DNA"/>
</dbReference>
<dbReference type="PROSITE" id="PS50011">
    <property type="entry name" value="PROTEIN_KINASE_DOM"/>
    <property type="match status" value="1"/>
</dbReference>
<dbReference type="CDD" id="cd14014">
    <property type="entry name" value="STKc_PknB_like"/>
    <property type="match status" value="1"/>
</dbReference>
<dbReference type="Gene3D" id="3.40.50.300">
    <property type="entry name" value="P-loop containing nucleotide triphosphate hydrolases"/>
    <property type="match status" value="1"/>
</dbReference>
<reference evidence="3" key="1">
    <citation type="submission" date="2020-04" db="EMBL/GenBank/DDBJ databases">
        <authorList>
            <person name="Zhang T."/>
        </authorList>
    </citation>
    <scope>NUCLEOTIDE SEQUENCE</scope>
    <source>
        <strain evidence="3">HKST-UBA01</strain>
    </source>
</reference>
<dbReference type="GO" id="GO:0016887">
    <property type="term" value="F:ATP hydrolysis activity"/>
    <property type="evidence" value="ECO:0007669"/>
    <property type="project" value="InterPro"/>
</dbReference>
<name>A0A956LZT8_UNCEI</name>
<dbReference type="InterPro" id="IPR019734">
    <property type="entry name" value="TPR_rpt"/>
</dbReference>
<dbReference type="Proteomes" id="UP000697710">
    <property type="component" value="Unassembled WGS sequence"/>
</dbReference>
<feature type="non-terminal residue" evidence="3">
    <location>
        <position position="1"/>
    </location>
</feature>
<dbReference type="Pfam" id="PF00069">
    <property type="entry name" value="Pkinase"/>
    <property type="match status" value="1"/>
</dbReference>
<protein>
    <submittedName>
        <fullName evidence="3">Protein kinase</fullName>
    </submittedName>
</protein>
<proteinExistence type="predicted"/>
<sequence length="1129" mass="122110">TPRDLESLFHDLVDLPEPQRRARLAALQTSDPRLHEELTSLLDASLASDRFLAPSGDPTPQPPRNLGRYEIESELGRGAAGIVYLARDPNLDRRVAIKMLRRALTPRAIEALRGEAQALARLSHPQVAQVHSIETGALPGTGGSETQSRMFLTMEYVPGRTLAERLREGALPWEVALDYGRQIAAALEAAQARAIVHRDLKPQNIRITPEGWIKVLDFGLAYRWTDGDDPTRALRAGTPGYMSPEQCRGDAIDHRSDLWALGAILFECFTGRPAITGDSLVDLLESNRRGDVDLSEISAIRSDPIKAILRRLLAIDREERLTSAAEVRQVLEDELLRTRASSLFGASAVSSPPDGGEADDGRKGPARGNLPRPISGFVGRKEWATGLTERLCTHRCVTVTGPGGVGKTRTSIEIASRMTDRPGGVWFIDLSTVSQMSDVPSAVLRALRVRDAAREGAPLSPARALAETLGDDPSLLLLDNCEHLTAGVREFLEELFAASTSITVLATSRNPIGIPGEEIVILPPLATTDPSTSNERSDSVELFLERARSRTPGFTVGAEGLERIREICQRLDGLPLAIELAAGQTRAFSLEQTLERIRAGRSFLGTASTHSRHRSLSDLVDWSYRLLTPSEQSLLRRLSIFRGGFTLSACESVCGGWGGLEHWEICDLVGRLVEGSLIEPMDHGPGPGRYRLLETIRVFAAGKQGEDEHAGETALLESAYLDHLIAWTRVRPEEDVSTRAAWVARIEPDYPNALHGLELALATGRLPAAYHLADLLTYYGFQMGQWTAGLARLEQVVEARRHALESSGDGTARPSVPVETSASATGARAEARLLAQAAFLSSSLNRPERSASLLAEAIGTAGAIADSGTLAFVHQVAAMVTFRQGDLDAATAHSEESLQRAREAEDRGAAAAALGNLGVIESTRGRNEIALGYYEQHLRESRLMNDRAGVVTALANIAWSRWFLGDPHEALDSFLEVLHIVEEMRDAPNTSMVCSNLGVLTTMLGRYEEAERYLLRAARIRLGVGDDAGTASTLFSIARVAEKTGRTALAASLVIGLIDRVGGQSYLVAPGQRVSLTDACEALAVELGAEAMHRAKIRATGMSLVDLLTMAEAEAPAMENPTDRGSGLC</sequence>
<dbReference type="SMART" id="SM00028">
    <property type="entry name" value="TPR"/>
    <property type="match status" value="3"/>
</dbReference>
<feature type="domain" description="Protein kinase" evidence="2">
    <location>
        <begin position="69"/>
        <end position="336"/>
    </location>
</feature>
<keyword evidence="3" id="KW-0418">Kinase</keyword>
<evidence type="ECO:0000313" key="4">
    <source>
        <dbReference type="Proteomes" id="UP000697710"/>
    </source>
</evidence>
<dbReference type="SUPFAM" id="SSF48452">
    <property type="entry name" value="TPR-like"/>
    <property type="match status" value="2"/>
</dbReference>
<dbReference type="PANTHER" id="PTHR47691">
    <property type="entry name" value="REGULATOR-RELATED"/>
    <property type="match status" value="1"/>
</dbReference>
<dbReference type="SMART" id="SM00220">
    <property type="entry name" value="S_TKc"/>
    <property type="match status" value="1"/>
</dbReference>
<dbReference type="Pfam" id="PF13401">
    <property type="entry name" value="AAA_22"/>
    <property type="match status" value="1"/>
</dbReference>
<dbReference type="Pfam" id="PF25872">
    <property type="entry name" value="HTH_77"/>
    <property type="match status" value="1"/>
</dbReference>
<dbReference type="SUPFAM" id="SSF56112">
    <property type="entry name" value="Protein kinase-like (PK-like)"/>
    <property type="match status" value="1"/>
</dbReference>
<evidence type="ECO:0000256" key="1">
    <source>
        <dbReference type="SAM" id="MobiDB-lite"/>
    </source>
</evidence>
<keyword evidence="3" id="KW-0808">Transferase</keyword>
<dbReference type="InterPro" id="IPR058852">
    <property type="entry name" value="HTH_77"/>
</dbReference>
<comment type="caution">
    <text evidence="3">The sequence shown here is derived from an EMBL/GenBank/DDBJ whole genome shotgun (WGS) entry which is preliminary data.</text>
</comment>
<dbReference type="InterPro" id="IPR011009">
    <property type="entry name" value="Kinase-like_dom_sf"/>
</dbReference>
<dbReference type="Gene3D" id="3.30.200.20">
    <property type="entry name" value="Phosphorylase Kinase, domain 1"/>
    <property type="match status" value="1"/>
</dbReference>
<dbReference type="InterPro" id="IPR011990">
    <property type="entry name" value="TPR-like_helical_dom_sf"/>
</dbReference>
<feature type="region of interest" description="Disordered" evidence="1">
    <location>
        <begin position="346"/>
        <end position="372"/>
    </location>
</feature>
<dbReference type="GO" id="GO:0004672">
    <property type="term" value="F:protein kinase activity"/>
    <property type="evidence" value="ECO:0007669"/>
    <property type="project" value="InterPro"/>
</dbReference>
<dbReference type="AlphaFoldDB" id="A0A956LZT8"/>
<dbReference type="Pfam" id="PF13424">
    <property type="entry name" value="TPR_12"/>
    <property type="match status" value="2"/>
</dbReference>
<dbReference type="InterPro" id="IPR000719">
    <property type="entry name" value="Prot_kinase_dom"/>
</dbReference>
<gene>
    <name evidence="3" type="ORF">KC729_13880</name>
</gene>
<reference evidence="3" key="2">
    <citation type="journal article" date="2021" name="Microbiome">
        <title>Successional dynamics and alternative stable states in a saline activated sludge microbial community over 9 years.</title>
        <authorList>
            <person name="Wang Y."/>
            <person name="Ye J."/>
            <person name="Ju F."/>
            <person name="Liu L."/>
            <person name="Boyd J.A."/>
            <person name="Deng Y."/>
            <person name="Parks D.H."/>
            <person name="Jiang X."/>
            <person name="Yin X."/>
            <person name="Woodcroft B.J."/>
            <person name="Tyson G.W."/>
            <person name="Hugenholtz P."/>
            <person name="Polz M.F."/>
            <person name="Zhang T."/>
        </authorList>
    </citation>
    <scope>NUCLEOTIDE SEQUENCE</scope>
    <source>
        <strain evidence="3">HKST-UBA01</strain>
    </source>
</reference>
<organism evidence="3 4">
    <name type="scientific">Eiseniibacteriota bacterium</name>
    <dbReference type="NCBI Taxonomy" id="2212470"/>
    <lineage>
        <taxon>Bacteria</taxon>
        <taxon>Candidatus Eiseniibacteriota</taxon>
    </lineage>
</organism>
<dbReference type="Gene3D" id="1.25.40.10">
    <property type="entry name" value="Tetratricopeptide repeat domain"/>
    <property type="match status" value="1"/>
</dbReference>
<evidence type="ECO:0000259" key="2">
    <source>
        <dbReference type="PROSITE" id="PS50011"/>
    </source>
</evidence>
<dbReference type="Gene3D" id="1.10.510.10">
    <property type="entry name" value="Transferase(Phosphotransferase) domain 1"/>
    <property type="match status" value="1"/>
</dbReference>
<dbReference type="PANTHER" id="PTHR47691:SF3">
    <property type="entry name" value="HTH-TYPE TRANSCRIPTIONAL REGULATOR RV0890C-RELATED"/>
    <property type="match status" value="1"/>
</dbReference>
<dbReference type="GO" id="GO:0005524">
    <property type="term" value="F:ATP binding"/>
    <property type="evidence" value="ECO:0007669"/>
    <property type="project" value="InterPro"/>
</dbReference>
<dbReference type="InterPro" id="IPR027417">
    <property type="entry name" value="P-loop_NTPase"/>
</dbReference>
<evidence type="ECO:0000313" key="3">
    <source>
        <dbReference type="EMBL" id="MCA9728775.1"/>
    </source>
</evidence>
<accession>A0A956LZT8</accession>
<dbReference type="InterPro" id="IPR049945">
    <property type="entry name" value="AAA_22"/>
</dbReference>
<dbReference type="SUPFAM" id="SSF52540">
    <property type="entry name" value="P-loop containing nucleoside triphosphate hydrolases"/>
    <property type="match status" value="1"/>
</dbReference>